<evidence type="ECO:0000313" key="2">
    <source>
        <dbReference type="EMBL" id="EER16824.1"/>
    </source>
</evidence>
<dbReference type="EMBL" id="GG672711">
    <property type="protein sequence ID" value="EER16824.1"/>
    <property type="molecule type" value="Genomic_DNA"/>
</dbReference>
<dbReference type="AlphaFoldDB" id="C5KFA5"/>
<dbReference type="GeneID" id="9063961"/>
<organism evidence="3">
    <name type="scientific">Perkinsus marinus (strain ATCC 50983 / TXsc)</name>
    <dbReference type="NCBI Taxonomy" id="423536"/>
    <lineage>
        <taxon>Eukaryota</taxon>
        <taxon>Sar</taxon>
        <taxon>Alveolata</taxon>
        <taxon>Perkinsozoa</taxon>
        <taxon>Perkinsea</taxon>
        <taxon>Perkinsida</taxon>
        <taxon>Perkinsidae</taxon>
        <taxon>Perkinsus</taxon>
    </lineage>
</organism>
<name>C5KFA5_PERM5</name>
<feature type="region of interest" description="Disordered" evidence="1">
    <location>
        <begin position="1"/>
        <end position="93"/>
    </location>
</feature>
<dbReference type="RefSeq" id="XP_002785028.1">
    <property type="nucleotide sequence ID" value="XM_002784982.1"/>
</dbReference>
<protein>
    <submittedName>
        <fullName evidence="2">RESA-H3 antigen, putative</fullName>
    </submittedName>
</protein>
<feature type="compositionally biased region" description="Low complexity" evidence="1">
    <location>
        <begin position="56"/>
        <end position="79"/>
    </location>
</feature>
<evidence type="ECO:0000256" key="1">
    <source>
        <dbReference type="SAM" id="MobiDB-lite"/>
    </source>
</evidence>
<proteinExistence type="predicted"/>
<keyword evidence="3" id="KW-1185">Reference proteome</keyword>
<sequence length="160" mass="17174">MEIIIVPPEEHTDAGSVEADAALAPPEEEPSVLPSPMPESLAEETAISQDLEETTTPEQQPVEPPVVEVVPEEPSFPTHPALPPPSPPTRFGGTRIAKISIAERKQKANPVEPRVIDEDLLLAGIEDVDIISAMHKREEASVVEENPLFVGGENWSASPA</sequence>
<dbReference type="InParanoid" id="C5KFA5"/>
<feature type="compositionally biased region" description="Low complexity" evidence="1">
    <location>
        <begin position="18"/>
        <end position="40"/>
    </location>
</feature>
<evidence type="ECO:0000313" key="3">
    <source>
        <dbReference type="Proteomes" id="UP000007800"/>
    </source>
</evidence>
<gene>
    <name evidence="2" type="ORF">Pmar_PMAR011338</name>
</gene>
<dbReference type="Proteomes" id="UP000007800">
    <property type="component" value="Unassembled WGS sequence"/>
</dbReference>
<reference evidence="2 3" key="1">
    <citation type="submission" date="2008-07" db="EMBL/GenBank/DDBJ databases">
        <authorList>
            <person name="El-Sayed N."/>
            <person name="Caler E."/>
            <person name="Inman J."/>
            <person name="Amedeo P."/>
            <person name="Hass B."/>
            <person name="Wortman J."/>
        </authorList>
    </citation>
    <scope>NUCLEOTIDE SEQUENCE [LARGE SCALE GENOMIC DNA]</scope>
    <source>
        <strain evidence="3">ATCC 50983 / TXsc</strain>
    </source>
</reference>
<accession>C5KFA5</accession>